<dbReference type="EMBL" id="CM043806">
    <property type="protein sequence ID" value="KAI4812467.1"/>
    <property type="molecule type" value="Genomic_DNA"/>
</dbReference>
<keyword evidence="2" id="KW-1185">Reference proteome</keyword>
<dbReference type="Proteomes" id="UP001057452">
    <property type="component" value="Chromosome 22"/>
</dbReference>
<gene>
    <name evidence="1" type="ORF">KUCAC02_023853</name>
</gene>
<accession>A0ACB9WG57</accession>
<protein>
    <submittedName>
        <fullName evidence="1">Uncharacterized protein</fullName>
    </submittedName>
</protein>
<reference evidence="1" key="1">
    <citation type="submission" date="2022-05" db="EMBL/GenBank/DDBJ databases">
        <title>Chromosome-level genome of Chaenocephalus aceratus.</title>
        <authorList>
            <person name="Park H."/>
        </authorList>
    </citation>
    <scope>NUCLEOTIDE SEQUENCE</scope>
    <source>
        <strain evidence="1">KU_202001</strain>
    </source>
</reference>
<evidence type="ECO:0000313" key="1">
    <source>
        <dbReference type="EMBL" id="KAI4812467.1"/>
    </source>
</evidence>
<comment type="caution">
    <text evidence="1">The sequence shown here is derived from an EMBL/GenBank/DDBJ whole genome shotgun (WGS) entry which is preliminary data.</text>
</comment>
<sequence>MTKVLFVFWLSYYCMLFCSVTIHCTYALMFSLNPFKLHRQRQKANVVEQRLTFLSTRAYIHLPSVAHL</sequence>
<evidence type="ECO:0000313" key="2">
    <source>
        <dbReference type="Proteomes" id="UP001057452"/>
    </source>
</evidence>
<organism evidence="1 2">
    <name type="scientific">Chaenocephalus aceratus</name>
    <name type="common">Blackfin icefish</name>
    <name type="synonym">Chaenichthys aceratus</name>
    <dbReference type="NCBI Taxonomy" id="36190"/>
    <lineage>
        <taxon>Eukaryota</taxon>
        <taxon>Metazoa</taxon>
        <taxon>Chordata</taxon>
        <taxon>Craniata</taxon>
        <taxon>Vertebrata</taxon>
        <taxon>Euteleostomi</taxon>
        <taxon>Actinopterygii</taxon>
        <taxon>Neopterygii</taxon>
        <taxon>Teleostei</taxon>
        <taxon>Neoteleostei</taxon>
        <taxon>Acanthomorphata</taxon>
        <taxon>Eupercaria</taxon>
        <taxon>Perciformes</taxon>
        <taxon>Notothenioidei</taxon>
        <taxon>Channichthyidae</taxon>
        <taxon>Chaenocephalus</taxon>
    </lineage>
</organism>
<proteinExistence type="predicted"/>
<name>A0ACB9WG57_CHAAC</name>